<dbReference type="PANTHER" id="PTHR16516:SF4">
    <property type="entry name" value="C2H2-TYPE DOMAIN-CONTAINING PROTEIN"/>
    <property type="match status" value="1"/>
</dbReference>
<dbReference type="AlphaFoldDB" id="A0A7R8UME0"/>
<accession>A0A7R8UME0</accession>
<protein>
    <recommendedName>
        <fullName evidence="5">C2H2-type domain-containing protein</fullName>
    </recommendedName>
</protein>
<dbReference type="FunCoup" id="A0A7R8UME0">
    <property type="interactions" value="42"/>
</dbReference>
<dbReference type="GO" id="GO:0008270">
    <property type="term" value="F:zinc ion binding"/>
    <property type="evidence" value="ECO:0007669"/>
    <property type="project" value="UniProtKB-KW"/>
</dbReference>
<dbReference type="InterPro" id="IPR036236">
    <property type="entry name" value="Znf_C2H2_sf"/>
</dbReference>
<dbReference type="InterPro" id="IPR052296">
    <property type="entry name" value="TR-Histone_Methyltrans"/>
</dbReference>
<name>A0A7R8UME0_HERIL</name>
<dbReference type="GO" id="GO:0006355">
    <property type="term" value="P:regulation of DNA-templated transcription"/>
    <property type="evidence" value="ECO:0007669"/>
    <property type="project" value="TreeGrafter"/>
</dbReference>
<feature type="compositionally biased region" description="Basic and acidic residues" evidence="4">
    <location>
        <begin position="26"/>
        <end position="40"/>
    </location>
</feature>
<organism evidence="6 7">
    <name type="scientific">Hermetia illucens</name>
    <name type="common">Black soldier fly</name>
    <dbReference type="NCBI Taxonomy" id="343691"/>
    <lineage>
        <taxon>Eukaryota</taxon>
        <taxon>Metazoa</taxon>
        <taxon>Ecdysozoa</taxon>
        <taxon>Arthropoda</taxon>
        <taxon>Hexapoda</taxon>
        <taxon>Insecta</taxon>
        <taxon>Pterygota</taxon>
        <taxon>Neoptera</taxon>
        <taxon>Endopterygota</taxon>
        <taxon>Diptera</taxon>
        <taxon>Brachycera</taxon>
        <taxon>Stratiomyomorpha</taxon>
        <taxon>Stratiomyidae</taxon>
        <taxon>Hermetiinae</taxon>
        <taxon>Hermetia</taxon>
    </lineage>
</organism>
<comment type="subcellular location">
    <subcellularLocation>
        <location evidence="1">Nucleus</location>
    </subcellularLocation>
</comment>
<dbReference type="GO" id="GO:0005634">
    <property type="term" value="C:nucleus"/>
    <property type="evidence" value="ECO:0007669"/>
    <property type="project" value="UniProtKB-SubCell"/>
</dbReference>
<dbReference type="PROSITE" id="PS50157">
    <property type="entry name" value="ZINC_FINGER_C2H2_2"/>
    <property type="match status" value="2"/>
</dbReference>
<evidence type="ECO:0000313" key="7">
    <source>
        <dbReference type="Proteomes" id="UP000594454"/>
    </source>
</evidence>
<gene>
    <name evidence="6" type="ORF">HERILL_LOCUS6256</name>
</gene>
<proteinExistence type="predicted"/>
<keyword evidence="3" id="KW-0863">Zinc-finger</keyword>
<feature type="compositionally biased region" description="Low complexity" evidence="4">
    <location>
        <begin position="118"/>
        <end position="127"/>
    </location>
</feature>
<dbReference type="Proteomes" id="UP000594454">
    <property type="component" value="Chromosome 2"/>
</dbReference>
<dbReference type="SMART" id="SM00355">
    <property type="entry name" value="ZnF_C2H2"/>
    <property type="match status" value="2"/>
</dbReference>
<evidence type="ECO:0000256" key="4">
    <source>
        <dbReference type="SAM" id="MobiDB-lite"/>
    </source>
</evidence>
<feature type="domain" description="C2H2-type" evidence="5">
    <location>
        <begin position="281"/>
        <end position="308"/>
    </location>
</feature>
<sequence>MTASTKTNLKRSFDVAFLMMPDDRMRQRKLEKQPRLDGPEKFVATDLSPRPEPHRGISPELFNNAEIKRYPQISVRSPRIYDDPTILPDVETPRSAFTKVTQGGIESPVPPPLSPDQMSCPSMSPPISTTPPRPNGFYNTFRPEYQFNGAFHTVGPVQALAAQNHRIKQQLMYRPLSNPNSPPELLHSYIPPSGFPFAAPGHPFAPQPDITGIVRNPAAAAILSTLIQPTIATTFTMTAQNVCAKCNISFRMTSDLVYHMRSHHKSEVASDPNRRKREEKLKCPVCNESFRERHHLTRHMTAHQDKDSDQTDPSAHIQRRK</sequence>
<keyword evidence="7" id="KW-1185">Reference proteome</keyword>
<evidence type="ECO:0000256" key="1">
    <source>
        <dbReference type="ARBA" id="ARBA00004123"/>
    </source>
</evidence>
<dbReference type="Gene3D" id="3.30.160.60">
    <property type="entry name" value="Classic Zinc Finger"/>
    <property type="match status" value="1"/>
</dbReference>
<dbReference type="OrthoDB" id="5814089at2759"/>
<dbReference type="PROSITE" id="PS00028">
    <property type="entry name" value="ZINC_FINGER_C2H2_1"/>
    <property type="match status" value="2"/>
</dbReference>
<feature type="region of interest" description="Disordered" evidence="4">
    <location>
        <begin position="26"/>
        <end position="58"/>
    </location>
</feature>
<reference evidence="6 7" key="1">
    <citation type="submission" date="2020-11" db="EMBL/GenBank/DDBJ databases">
        <authorList>
            <person name="Wallbank WR R."/>
            <person name="Pardo Diaz C."/>
            <person name="Kozak K."/>
            <person name="Martin S."/>
            <person name="Jiggins C."/>
            <person name="Moest M."/>
            <person name="Warren A I."/>
            <person name="Generalovic N T."/>
            <person name="Byers J.R.P. K."/>
            <person name="Montejo-Kovacevich G."/>
            <person name="Yen C E."/>
        </authorList>
    </citation>
    <scope>NUCLEOTIDE SEQUENCE [LARGE SCALE GENOMIC DNA]</scope>
</reference>
<dbReference type="InterPro" id="IPR013087">
    <property type="entry name" value="Znf_C2H2_type"/>
</dbReference>
<dbReference type="InParanoid" id="A0A7R8UME0"/>
<keyword evidence="3" id="KW-0479">Metal-binding</keyword>
<feature type="region of interest" description="Disordered" evidence="4">
    <location>
        <begin position="101"/>
        <end position="130"/>
    </location>
</feature>
<evidence type="ECO:0000256" key="2">
    <source>
        <dbReference type="ARBA" id="ARBA00023242"/>
    </source>
</evidence>
<evidence type="ECO:0000313" key="6">
    <source>
        <dbReference type="EMBL" id="CAD7083284.1"/>
    </source>
</evidence>
<dbReference type="PANTHER" id="PTHR16516">
    <property type="entry name" value="AGAP007109-PA"/>
    <property type="match status" value="1"/>
</dbReference>
<dbReference type="Pfam" id="PF00096">
    <property type="entry name" value="zf-C2H2"/>
    <property type="match status" value="2"/>
</dbReference>
<keyword evidence="3" id="KW-0862">Zinc</keyword>
<evidence type="ECO:0000256" key="3">
    <source>
        <dbReference type="PROSITE-ProRule" id="PRU00042"/>
    </source>
</evidence>
<keyword evidence="2" id="KW-0539">Nucleus</keyword>
<dbReference type="EMBL" id="LR899010">
    <property type="protein sequence ID" value="CAD7083284.1"/>
    <property type="molecule type" value="Genomic_DNA"/>
</dbReference>
<dbReference type="SUPFAM" id="SSF57667">
    <property type="entry name" value="beta-beta-alpha zinc fingers"/>
    <property type="match status" value="1"/>
</dbReference>
<feature type="domain" description="C2H2-type" evidence="5">
    <location>
        <begin position="241"/>
        <end position="269"/>
    </location>
</feature>
<feature type="region of interest" description="Disordered" evidence="4">
    <location>
        <begin position="297"/>
        <end position="321"/>
    </location>
</feature>
<evidence type="ECO:0000259" key="5">
    <source>
        <dbReference type="PROSITE" id="PS50157"/>
    </source>
</evidence>